<evidence type="ECO:0000256" key="2">
    <source>
        <dbReference type="ARBA" id="ARBA00006727"/>
    </source>
</evidence>
<dbReference type="Gene3D" id="1.20.1250.20">
    <property type="entry name" value="MFS general substrate transporter like domains"/>
    <property type="match status" value="2"/>
</dbReference>
<feature type="transmembrane region" description="Helical" evidence="4">
    <location>
        <begin position="412"/>
        <end position="434"/>
    </location>
</feature>
<dbReference type="PANTHER" id="PTHR11360">
    <property type="entry name" value="MONOCARBOXYLATE TRANSPORTER"/>
    <property type="match status" value="1"/>
</dbReference>
<feature type="transmembrane region" description="Helical" evidence="4">
    <location>
        <begin position="118"/>
        <end position="139"/>
    </location>
</feature>
<reference evidence="6" key="1">
    <citation type="submission" date="2013-07" db="EMBL/GenBank/DDBJ databases">
        <title>The Genome Sequence of Cryptococcus dejecticola CBS10117.</title>
        <authorList>
            <consortium name="The Broad Institute Genome Sequencing Platform"/>
            <person name="Cuomo C."/>
            <person name="Litvintseva A."/>
            <person name="Chen Y."/>
            <person name="Heitman J."/>
            <person name="Sun S."/>
            <person name="Springer D."/>
            <person name="Dromer F."/>
            <person name="Young S.K."/>
            <person name="Zeng Q."/>
            <person name="Gargeya S."/>
            <person name="Fitzgerald M."/>
            <person name="Abouelleil A."/>
            <person name="Alvarado L."/>
            <person name="Berlin A.M."/>
            <person name="Chapman S.B."/>
            <person name="Dewar J."/>
            <person name="Goldberg J."/>
            <person name="Griggs A."/>
            <person name="Gujja S."/>
            <person name="Hansen M."/>
            <person name="Howarth C."/>
            <person name="Imamovic A."/>
            <person name="Larimer J."/>
            <person name="McCowan C."/>
            <person name="Murphy C."/>
            <person name="Pearson M."/>
            <person name="Priest M."/>
            <person name="Roberts A."/>
            <person name="Saif S."/>
            <person name="Shea T."/>
            <person name="Sykes S."/>
            <person name="Wortman J."/>
            <person name="Nusbaum C."/>
            <person name="Birren B."/>
        </authorList>
    </citation>
    <scope>NUCLEOTIDE SEQUENCE [LARGE SCALE GENOMIC DNA]</scope>
    <source>
        <strain evidence="6">CBS 10117</strain>
    </source>
</reference>
<dbReference type="InterPro" id="IPR036259">
    <property type="entry name" value="MFS_trans_sf"/>
</dbReference>
<dbReference type="SUPFAM" id="SSF103473">
    <property type="entry name" value="MFS general substrate transporter"/>
    <property type="match status" value="1"/>
</dbReference>
<feature type="domain" description="Major facilitator superfamily (MFS) profile" evidence="5">
    <location>
        <begin position="284"/>
        <end position="484"/>
    </location>
</feature>
<dbReference type="VEuPathDB" id="FungiDB:I303_06754"/>
<dbReference type="Pfam" id="PF07690">
    <property type="entry name" value="MFS_1"/>
    <property type="match status" value="1"/>
</dbReference>
<feature type="transmembrane region" description="Helical" evidence="4">
    <location>
        <begin position="356"/>
        <end position="375"/>
    </location>
</feature>
<feature type="transmembrane region" description="Helical" evidence="4">
    <location>
        <begin position="312"/>
        <end position="335"/>
    </location>
</feature>
<comment type="similarity">
    <text evidence="2">Belongs to the major facilitator superfamily. Monocarboxylate porter (TC 2.A.1.13) family.</text>
</comment>
<feature type="transmembrane region" description="Helical" evidence="4">
    <location>
        <begin position="454"/>
        <end position="474"/>
    </location>
</feature>
<feature type="transmembrane region" description="Helical" evidence="4">
    <location>
        <begin position="75"/>
        <end position="98"/>
    </location>
</feature>
<evidence type="ECO:0000256" key="1">
    <source>
        <dbReference type="ARBA" id="ARBA00004141"/>
    </source>
</evidence>
<feature type="transmembrane region" description="Helical" evidence="4">
    <location>
        <begin position="169"/>
        <end position="193"/>
    </location>
</feature>
<feature type="region of interest" description="Disordered" evidence="3">
    <location>
        <begin position="1"/>
        <end position="47"/>
    </location>
</feature>
<feature type="transmembrane region" description="Helical" evidence="4">
    <location>
        <begin position="205"/>
        <end position="223"/>
    </location>
</feature>
<dbReference type="GO" id="GO:0022857">
    <property type="term" value="F:transmembrane transporter activity"/>
    <property type="evidence" value="ECO:0007669"/>
    <property type="project" value="InterPro"/>
</dbReference>
<feature type="transmembrane region" description="Helical" evidence="4">
    <location>
        <begin position="381"/>
        <end position="400"/>
    </location>
</feature>
<evidence type="ECO:0000256" key="3">
    <source>
        <dbReference type="SAM" id="MobiDB-lite"/>
    </source>
</evidence>
<dbReference type="PANTHER" id="PTHR11360:SF305">
    <property type="entry name" value="MAJOR FACILITATOR SUPERFAMILY (MFS) PROFILE DOMAIN-CONTAINING PROTEIN"/>
    <property type="match status" value="1"/>
</dbReference>
<dbReference type="AlphaFoldDB" id="A0A1A5ZZG8"/>
<protein>
    <recommendedName>
        <fullName evidence="5">Major facilitator superfamily (MFS) profile domain-containing protein</fullName>
    </recommendedName>
</protein>
<name>A0A1A5ZZG8_9TREE</name>
<feature type="transmembrane region" description="Helical" evidence="4">
    <location>
        <begin position="288"/>
        <end position="306"/>
    </location>
</feature>
<dbReference type="InterPro" id="IPR050327">
    <property type="entry name" value="Proton-linked_MCT"/>
</dbReference>
<accession>A0A1A5ZZG8</accession>
<keyword evidence="4" id="KW-0812">Transmembrane</keyword>
<sequence length="484" mass="51398">MAEIELQRSRADLSSHVSALGDETPSEDLRSCKPPVDERDNEVGIGETAEVDGDRSDLDLRQETQEFEAYPDGGLAAWLQIFYCFCIFFTTLGGIYAWGIFQDALHAAELAPTSTLAFIGSTQACLEALFAIPISALVVRYGNRNVAMVGALLSGLGPILAGWCTKSVAGLLVTEGFLFGAGQTLCFFCAATLPSSYFSRRRNLATGLVYAGSGVGGAAVSLSADGLIKSVGLPWAFRILGIIFLVINLPCAYLLKPRVLATPIPQVMRRKSGKAWKRLVDVKLLRDIKFVLVLAGTSVALFPLFIPPFFLPLFATSIGLSSGAASSLLAGFNLASACGRIGWGFMADKWFGSLNALLLCLAANAMSTLIIWPIAGQVGPLAVFAVINGFCAGGFFSLIPGTVSSLFSDKDLPVVFSMLVSSWTPGYFLGAPIAGYLLQAFGGPDSGYEAYRPAIFYAGGVGILSAVLILCVRVKEGGTWRRKL</sequence>
<dbReference type="InterPro" id="IPR020846">
    <property type="entry name" value="MFS_dom"/>
</dbReference>
<proteinExistence type="inferred from homology"/>
<feature type="transmembrane region" description="Helical" evidence="4">
    <location>
        <begin position="146"/>
        <end position="163"/>
    </location>
</feature>
<dbReference type="EMBL" id="KI894034">
    <property type="protein sequence ID" value="OBR83195.1"/>
    <property type="molecule type" value="Genomic_DNA"/>
</dbReference>
<evidence type="ECO:0000256" key="4">
    <source>
        <dbReference type="SAM" id="Phobius"/>
    </source>
</evidence>
<dbReference type="PROSITE" id="PS50850">
    <property type="entry name" value="MFS"/>
    <property type="match status" value="1"/>
</dbReference>
<comment type="subcellular location">
    <subcellularLocation>
        <location evidence="1">Membrane</location>
        <topology evidence="1">Multi-pass membrane protein</topology>
    </subcellularLocation>
</comment>
<keyword evidence="4" id="KW-1133">Transmembrane helix</keyword>
<dbReference type="GO" id="GO:0016020">
    <property type="term" value="C:membrane"/>
    <property type="evidence" value="ECO:0007669"/>
    <property type="project" value="UniProtKB-SubCell"/>
</dbReference>
<feature type="compositionally biased region" description="Basic and acidic residues" evidence="3">
    <location>
        <begin position="27"/>
        <end position="42"/>
    </location>
</feature>
<keyword evidence="4" id="KW-0472">Membrane</keyword>
<feature type="compositionally biased region" description="Basic and acidic residues" evidence="3">
    <location>
        <begin position="1"/>
        <end position="13"/>
    </location>
</feature>
<dbReference type="OrthoDB" id="2213137at2759"/>
<gene>
    <name evidence="6" type="ORF">I303_06754</name>
</gene>
<evidence type="ECO:0000313" key="6">
    <source>
        <dbReference type="EMBL" id="OBR83195.1"/>
    </source>
</evidence>
<feature type="transmembrane region" description="Helical" evidence="4">
    <location>
        <begin position="235"/>
        <end position="255"/>
    </location>
</feature>
<evidence type="ECO:0000259" key="5">
    <source>
        <dbReference type="PROSITE" id="PS50850"/>
    </source>
</evidence>
<dbReference type="InterPro" id="IPR011701">
    <property type="entry name" value="MFS"/>
</dbReference>
<organism evidence="6">
    <name type="scientific">Kwoniella dejecticola CBS 10117</name>
    <dbReference type="NCBI Taxonomy" id="1296121"/>
    <lineage>
        <taxon>Eukaryota</taxon>
        <taxon>Fungi</taxon>
        <taxon>Dikarya</taxon>
        <taxon>Basidiomycota</taxon>
        <taxon>Agaricomycotina</taxon>
        <taxon>Tremellomycetes</taxon>
        <taxon>Tremellales</taxon>
        <taxon>Cryptococcaceae</taxon>
        <taxon>Kwoniella</taxon>
    </lineage>
</organism>